<keyword evidence="2" id="KW-1185">Reference proteome</keyword>
<protein>
    <submittedName>
        <fullName evidence="1">HK97 gp10 family phage protein</fullName>
    </submittedName>
</protein>
<accession>A0ABR7T1Y6</accession>
<dbReference type="EMBL" id="JACVHF010000002">
    <property type="protein sequence ID" value="MBC9783546.1"/>
    <property type="molecule type" value="Genomic_DNA"/>
</dbReference>
<proteinExistence type="predicted"/>
<reference evidence="1 2" key="1">
    <citation type="submission" date="2020-07" db="EMBL/GenBank/DDBJ databases">
        <title>Draft whole-genome sequence of Heliobacterium chlorum DSM 3682, type strain.</title>
        <authorList>
            <person name="Kyndt J.A."/>
            <person name="Meyer T.E."/>
            <person name="Imhoff J.F."/>
        </authorList>
    </citation>
    <scope>NUCLEOTIDE SEQUENCE [LARGE SCALE GENOMIC DNA]</scope>
    <source>
        <strain evidence="1 2">DSM 3682</strain>
    </source>
</reference>
<evidence type="ECO:0000313" key="2">
    <source>
        <dbReference type="Proteomes" id="UP000617402"/>
    </source>
</evidence>
<evidence type="ECO:0000313" key="1">
    <source>
        <dbReference type="EMBL" id="MBC9783546.1"/>
    </source>
</evidence>
<dbReference type="RefSeq" id="WP_188038703.1">
    <property type="nucleotide sequence ID" value="NZ_JACVHF010000002.1"/>
</dbReference>
<gene>
    <name evidence="1" type="ORF">H1S01_03340</name>
</gene>
<dbReference type="Proteomes" id="UP000617402">
    <property type="component" value="Unassembled WGS sequence"/>
</dbReference>
<name>A0ABR7T1Y6_HELCL</name>
<sequence length="192" mass="21435">MSVQTVFEIKFTGMEDLIKLAQKTQQLLDANVKNAVARTVLWGAGRIAESAPVDTGRLRSSVMGYLIDQYGMRAEGNPQAVAQGKDESITRIEGYRGVIGTNLAYALYVDLGIPSPETERKPLTAKQLRYLFAVGILQRGQGKEVIYTYKRKGSRGKGFFRSNIPLIDRYFQEQMQAAIDHAREGKLLPVTY</sequence>
<organism evidence="1 2">
    <name type="scientific">Heliobacterium chlorum</name>
    <dbReference type="NCBI Taxonomy" id="2698"/>
    <lineage>
        <taxon>Bacteria</taxon>
        <taxon>Bacillati</taxon>
        <taxon>Bacillota</taxon>
        <taxon>Clostridia</taxon>
        <taxon>Eubacteriales</taxon>
        <taxon>Heliobacteriaceae</taxon>
        <taxon>Heliobacterium</taxon>
    </lineage>
</organism>
<comment type="caution">
    <text evidence="1">The sequence shown here is derived from an EMBL/GenBank/DDBJ whole genome shotgun (WGS) entry which is preliminary data.</text>
</comment>